<dbReference type="Proteomes" id="UP000248714">
    <property type="component" value="Unassembled WGS sequence"/>
</dbReference>
<dbReference type="RefSeq" id="WP_112231898.1">
    <property type="nucleotide sequence ID" value="NZ_QLTT01000014.1"/>
</dbReference>
<comment type="caution">
    <text evidence="1">The sequence shown here is derived from an EMBL/GenBank/DDBJ whole genome shotgun (WGS) entry which is preliminary data.</text>
</comment>
<evidence type="ECO:0000313" key="2">
    <source>
        <dbReference type="Proteomes" id="UP000248714"/>
    </source>
</evidence>
<accession>A0ABX9DWJ3</accession>
<name>A0ABX9DWJ3_9PSEU</name>
<organism evidence="1 2">
    <name type="scientific">Lentzea atacamensis</name>
    <dbReference type="NCBI Taxonomy" id="531938"/>
    <lineage>
        <taxon>Bacteria</taxon>
        <taxon>Bacillati</taxon>
        <taxon>Actinomycetota</taxon>
        <taxon>Actinomycetes</taxon>
        <taxon>Pseudonocardiales</taxon>
        <taxon>Pseudonocardiaceae</taxon>
        <taxon>Lentzea</taxon>
    </lineage>
</organism>
<evidence type="ECO:0000313" key="1">
    <source>
        <dbReference type="EMBL" id="RAS59467.1"/>
    </source>
</evidence>
<reference evidence="1 2" key="1">
    <citation type="submission" date="2018-06" db="EMBL/GenBank/DDBJ databases">
        <title>Genomic Encyclopedia of Type Strains, Phase IV (KMG-IV): sequencing the most valuable type-strain genomes for metagenomic binning, comparative biology and taxonomic classification.</title>
        <authorList>
            <person name="Goeker M."/>
        </authorList>
    </citation>
    <scope>NUCLEOTIDE SEQUENCE [LARGE SCALE GENOMIC DNA]</scope>
    <source>
        <strain evidence="1 2">DSM 45479</strain>
    </source>
</reference>
<keyword evidence="2" id="KW-1185">Reference proteome</keyword>
<proteinExistence type="predicted"/>
<gene>
    <name evidence="1" type="ORF">C8D87_11479</name>
</gene>
<sequence>MGNFTSGSATIHACPPHRVRTVMDILERYGLVDYDEQPDRLTLALGEPYSAEGTFSFGDATALANMLIEAAPDVAFTAHEEPLGEPGTTCSYVPGLGLFAAPCDNYGEALFGQSDVLQWLDEPADVRDAKLGVPWRTAIAAMPDGTVEEPESSVAHWVPHHCELTVHSKSEGPLRLTVWPADGQTTPDFAAADKSLKELGFERFRDWTALDETSQLWRTDVYESRSQ</sequence>
<dbReference type="EMBL" id="QLTT01000014">
    <property type="protein sequence ID" value="RAS59467.1"/>
    <property type="molecule type" value="Genomic_DNA"/>
</dbReference>
<protein>
    <submittedName>
        <fullName evidence="1">Uncharacterized protein</fullName>
    </submittedName>
</protein>